<proteinExistence type="predicted"/>
<evidence type="ECO:0008006" key="4">
    <source>
        <dbReference type="Google" id="ProtNLM"/>
    </source>
</evidence>
<dbReference type="Proteomes" id="UP000299102">
    <property type="component" value="Unassembled WGS sequence"/>
</dbReference>
<dbReference type="EMBL" id="BGZK01000318">
    <property type="protein sequence ID" value="GBP36412.1"/>
    <property type="molecule type" value="Genomic_DNA"/>
</dbReference>
<evidence type="ECO:0000313" key="3">
    <source>
        <dbReference type="Proteomes" id="UP000299102"/>
    </source>
</evidence>
<sequence>MHWLLLTLIYAPLPSARAPPAGAKIESRDRRNAVTFGIARLAQRGALEKGISVGLSLACPSNDPCLGRHARPADVSLFLPRFLAKSNEFGATNGSK</sequence>
<keyword evidence="3" id="KW-1185">Reference proteome</keyword>
<evidence type="ECO:0000313" key="2">
    <source>
        <dbReference type="EMBL" id="GBP36412.1"/>
    </source>
</evidence>
<accession>A0A4C1VDP3</accession>
<keyword evidence="1" id="KW-0732">Signal</keyword>
<name>A0A4C1VDP3_EUMVA</name>
<reference evidence="2 3" key="1">
    <citation type="journal article" date="2019" name="Commun. Biol.">
        <title>The bagworm genome reveals a unique fibroin gene that provides high tensile strength.</title>
        <authorList>
            <person name="Kono N."/>
            <person name="Nakamura H."/>
            <person name="Ohtoshi R."/>
            <person name="Tomita M."/>
            <person name="Numata K."/>
            <person name="Arakawa K."/>
        </authorList>
    </citation>
    <scope>NUCLEOTIDE SEQUENCE [LARGE SCALE GENOMIC DNA]</scope>
</reference>
<protein>
    <recommendedName>
        <fullName evidence="4">Secreted protein</fullName>
    </recommendedName>
</protein>
<feature type="chain" id="PRO_5020029172" description="Secreted protein" evidence="1">
    <location>
        <begin position="19"/>
        <end position="96"/>
    </location>
</feature>
<gene>
    <name evidence="2" type="ORF">EVAR_87991_1</name>
</gene>
<feature type="signal peptide" evidence="1">
    <location>
        <begin position="1"/>
        <end position="18"/>
    </location>
</feature>
<comment type="caution">
    <text evidence="2">The sequence shown here is derived from an EMBL/GenBank/DDBJ whole genome shotgun (WGS) entry which is preliminary data.</text>
</comment>
<dbReference type="AlphaFoldDB" id="A0A4C1VDP3"/>
<evidence type="ECO:0000256" key="1">
    <source>
        <dbReference type="SAM" id="SignalP"/>
    </source>
</evidence>
<organism evidence="2 3">
    <name type="scientific">Eumeta variegata</name>
    <name type="common">Bagworm moth</name>
    <name type="synonym">Eumeta japonica</name>
    <dbReference type="NCBI Taxonomy" id="151549"/>
    <lineage>
        <taxon>Eukaryota</taxon>
        <taxon>Metazoa</taxon>
        <taxon>Ecdysozoa</taxon>
        <taxon>Arthropoda</taxon>
        <taxon>Hexapoda</taxon>
        <taxon>Insecta</taxon>
        <taxon>Pterygota</taxon>
        <taxon>Neoptera</taxon>
        <taxon>Endopterygota</taxon>
        <taxon>Lepidoptera</taxon>
        <taxon>Glossata</taxon>
        <taxon>Ditrysia</taxon>
        <taxon>Tineoidea</taxon>
        <taxon>Psychidae</taxon>
        <taxon>Oiketicinae</taxon>
        <taxon>Eumeta</taxon>
    </lineage>
</organism>